<accession>A0A1M6BZL5</accession>
<name>A0A1M6BZL5_9BACT</name>
<proteinExistence type="predicted"/>
<evidence type="ECO:0000313" key="2">
    <source>
        <dbReference type="Proteomes" id="UP000184510"/>
    </source>
</evidence>
<protein>
    <submittedName>
        <fullName evidence="1">Uncharacterized protein</fullName>
    </submittedName>
</protein>
<dbReference type="AlphaFoldDB" id="A0A1M6BZL5"/>
<dbReference type="PROSITE" id="PS51257">
    <property type="entry name" value="PROKAR_LIPOPROTEIN"/>
    <property type="match status" value="1"/>
</dbReference>
<dbReference type="Proteomes" id="UP000184510">
    <property type="component" value="Unassembled WGS sequence"/>
</dbReference>
<organism evidence="1 2">
    <name type="scientific">Rubritalea squalenifaciens DSM 18772</name>
    <dbReference type="NCBI Taxonomy" id="1123071"/>
    <lineage>
        <taxon>Bacteria</taxon>
        <taxon>Pseudomonadati</taxon>
        <taxon>Verrucomicrobiota</taxon>
        <taxon>Verrucomicrobiia</taxon>
        <taxon>Verrucomicrobiales</taxon>
        <taxon>Rubritaleaceae</taxon>
        <taxon>Rubritalea</taxon>
    </lineage>
</organism>
<dbReference type="EMBL" id="FQYR01000002">
    <property type="protein sequence ID" value="SHI54202.1"/>
    <property type="molecule type" value="Genomic_DNA"/>
</dbReference>
<evidence type="ECO:0000313" key="1">
    <source>
        <dbReference type="EMBL" id="SHI54202.1"/>
    </source>
</evidence>
<dbReference type="RefSeq" id="WP_143157780.1">
    <property type="nucleotide sequence ID" value="NZ_FQYR01000002.1"/>
</dbReference>
<keyword evidence="2" id="KW-1185">Reference proteome</keyword>
<gene>
    <name evidence="1" type="ORF">SAMN02745181_0350</name>
</gene>
<sequence>MRWLKVICCVAFLSGLVSCKEKKDPDQEDAMEDLVSAMAEAVKADGDMVSHSYTRRYSEYHQTSPIDFTFSTVEEATAISSQIKQKLEGNGAEILMYRSHAASKHHNGGWDGGIESFRKPGFLGSHYGSGYNGASGKLAKQSWICVSCAVRYQETDFLLHCRLYPQAQLAQFSAHLIPEE</sequence>
<reference evidence="1 2" key="1">
    <citation type="submission" date="2016-11" db="EMBL/GenBank/DDBJ databases">
        <authorList>
            <person name="Jaros S."/>
            <person name="Januszkiewicz K."/>
            <person name="Wedrychowicz H."/>
        </authorList>
    </citation>
    <scope>NUCLEOTIDE SEQUENCE [LARGE SCALE GENOMIC DNA]</scope>
    <source>
        <strain evidence="1 2">DSM 18772</strain>
    </source>
</reference>
<dbReference type="InParanoid" id="A0A1M6BZL5"/>